<reference evidence="4" key="3">
    <citation type="submission" date="2015-04" db="UniProtKB">
        <authorList>
            <consortium name="EnsemblPlants"/>
        </authorList>
    </citation>
    <scope>IDENTIFICATION</scope>
    <source>
        <strain evidence="4">cv. Jemalong A17</strain>
    </source>
</reference>
<keyword evidence="1" id="KW-1133">Transmembrane helix</keyword>
<organism evidence="2 5">
    <name type="scientific">Medicago truncatula</name>
    <name type="common">Barrel medic</name>
    <name type="synonym">Medicago tribuloides</name>
    <dbReference type="NCBI Taxonomy" id="3880"/>
    <lineage>
        <taxon>Eukaryota</taxon>
        <taxon>Viridiplantae</taxon>
        <taxon>Streptophyta</taxon>
        <taxon>Embryophyta</taxon>
        <taxon>Tracheophyta</taxon>
        <taxon>Spermatophyta</taxon>
        <taxon>Magnoliopsida</taxon>
        <taxon>eudicotyledons</taxon>
        <taxon>Gunneridae</taxon>
        <taxon>Pentapetalae</taxon>
        <taxon>rosids</taxon>
        <taxon>fabids</taxon>
        <taxon>Fabales</taxon>
        <taxon>Fabaceae</taxon>
        <taxon>Papilionoideae</taxon>
        <taxon>50 kb inversion clade</taxon>
        <taxon>NPAAA clade</taxon>
        <taxon>Hologalegina</taxon>
        <taxon>IRL clade</taxon>
        <taxon>Trifolieae</taxon>
        <taxon>Medicago</taxon>
    </lineage>
</organism>
<dbReference type="EMBL" id="PSQE01000004">
    <property type="protein sequence ID" value="RHN60660.1"/>
    <property type="molecule type" value="Genomic_DNA"/>
</dbReference>
<evidence type="ECO:0000313" key="3">
    <source>
        <dbReference type="EMBL" id="RHN60660.1"/>
    </source>
</evidence>
<dbReference type="EMBL" id="CM001220">
    <property type="protein sequence ID" value="KEH29966.1"/>
    <property type="molecule type" value="Genomic_DNA"/>
</dbReference>
<evidence type="ECO:0000313" key="4">
    <source>
        <dbReference type="EnsemblPlants" id="KEH29966"/>
    </source>
</evidence>
<dbReference type="EnsemblPlants" id="KEH29966">
    <property type="protein sequence ID" value="KEH29966"/>
    <property type="gene ID" value="MTR_4g057580"/>
</dbReference>
<gene>
    <name evidence="2" type="ordered locus">MTR_4g057580</name>
    <name evidence="3" type="ORF">MtrunA17_Chr4g0028251</name>
</gene>
<keyword evidence="1" id="KW-0472">Membrane</keyword>
<dbReference type="AlphaFoldDB" id="A0A072UKP1"/>
<feature type="transmembrane region" description="Helical" evidence="1">
    <location>
        <begin position="12"/>
        <end position="31"/>
    </location>
</feature>
<accession>A0A072UKP1</accession>
<keyword evidence="5" id="KW-1185">Reference proteome</keyword>
<sequence>MRLILPRRAPGSFVVIWIVVVVFVLEGGYVGRRWPRSFVWFVFSLCLYNRGWGGLRIWSFFAVVEVHKTRKGLVRLTRKGLVSGVLNSSLNLSFYTLFARKSILCLLLIQGVVDTWISFRVDSQSIRLV</sequence>
<evidence type="ECO:0000256" key="1">
    <source>
        <dbReference type="SAM" id="Phobius"/>
    </source>
</evidence>
<reference evidence="3" key="4">
    <citation type="journal article" date="2018" name="Nat. Plants">
        <title>Whole-genome landscape of Medicago truncatula symbiotic genes.</title>
        <authorList>
            <person name="Pecrix Y."/>
            <person name="Gamas P."/>
            <person name="Carrere S."/>
        </authorList>
    </citation>
    <scope>NUCLEOTIDE SEQUENCE</scope>
    <source>
        <tissue evidence="3">Leaves</tissue>
    </source>
</reference>
<feature type="transmembrane region" description="Helical" evidence="1">
    <location>
        <begin position="37"/>
        <end position="59"/>
    </location>
</feature>
<dbReference type="Proteomes" id="UP000265566">
    <property type="component" value="Chromosome 4"/>
</dbReference>
<dbReference type="Gramene" id="rna23010">
    <property type="protein sequence ID" value="RHN60660.1"/>
    <property type="gene ID" value="gene23010"/>
</dbReference>
<evidence type="ECO:0000313" key="2">
    <source>
        <dbReference type="EMBL" id="KEH29966.1"/>
    </source>
</evidence>
<keyword evidence="1 2" id="KW-0812">Transmembrane</keyword>
<proteinExistence type="predicted"/>
<protein>
    <submittedName>
        <fullName evidence="2">Transmembrane protein, putative</fullName>
    </submittedName>
</protein>
<evidence type="ECO:0000313" key="5">
    <source>
        <dbReference type="Proteomes" id="UP000002051"/>
    </source>
</evidence>
<name>A0A072UKP1_MEDTR</name>
<dbReference type="HOGENOM" id="CLU_1951995_0_0_1"/>
<reference evidence="2 5" key="1">
    <citation type="journal article" date="2011" name="Nature">
        <title>The Medicago genome provides insight into the evolution of rhizobial symbioses.</title>
        <authorList>
            <person name="Young N.D."/>
            <person name="Debelle F."/>
            <person name="Oldroyd G.E."/>
            <person name="Geurts R."/>
            <person name="Cannon S.B."/>
            <person name="Udvardi M.K."/>
            <person name="Benedito V.A."/>
            <person name="Mayer K.F."/>
            <person name="Gouzy J."/>
            <person name="Schoof H."/>
            <person name="Van de Peer Y."/>
            <person name="Proost S."/>
            <person name="Cook D.R."/>
            <person name="Meyers B.C."/>
            <person name="Spannagl M."/>
            <person name="Cheung F."/>
            <person name="De Mita S."/>
            <person name="Krishnakumar V."/>
            <person name="Gundlach H."/>
            <person name="Zhou S."/>
            <person name="Mudge J."/>
            <person name="Bharti A.K."/>
            <person name="Murray J.D."/>
            <person name="Naoumkina M.A."/>
            <person name="Rosen B."/>
            <person name="Silverstein K.A."/>
            <person name="Tang H."/>
            <person name="Rombauts S."/>
            <person name="Zhao P.X."/>
            <person name="Zhou P."/>
            <person name="Barbe V."/>
            <person name="Bardou P."/>
            <person name="Bechner M."/>
            <person name="Bellec A."/>
            <person name="Berger A."/>
            <person name="Berges H."/>
            <person name="Bidwell S."/>
            <person name="Bisseling T."/>
            <person name="Choisne N."/>
            <person name="Couloux A."/>
            <person name="Denny R."/>
            <person name="Deshpande S."/>
            <person name="Dai X."/>
            <person name="Doyle J.J."/>
            <person name="Dudez A.M."/>
            <person name="Farmer A.D."/>
            <person name="Fouteau S."/>
            <person name="Franken C."/>
            <person name="Gibelin C."/>
            <person name="Gish J."/>
            <person name="Goldstein S."/>
            <person name="Gonzalez A.J."/>
            <person name="Green P.J."/>
            <person name="Hallab A."/>
            <person name="Hartog M."/>
            <person name="Hua A."/>
            <person name="Humphray S.J."/>
            <person name="Jeong D.H."/>
            <person name="Jing Y."/>
            <person name="Jocker A."/>
            <person name="Kenton S.M."/>
            <person name="Kim D.J."/>
            <person name="Klee K."/>
            <person name="Lai H."/>
            <person name="Lang C."/>
            <person name="Lin S."/>
            <person name="Macmil S.L."/>
            <person name="Magdelenat G."/>
            <person name="Matthews L."/>
            <person name="McCorrison J."/>
            <person name="Monaghan E.L."/>
            <person name="Mun J.H."/>
            <person name="Najar F.Z."/>
            <person name="Nicholson C."/>
            <person name="Noirot C."/>
            <person name="O'Bleness M."/>
            <person name="Paule C.R."/>
            <person name="Poulain J."/>
            <person name="Prion F."/>
            <person name="Qin B."/>
            <person name="Qu C."/>
            <person name="Retzel E.F."/>
            <person name="Riddle C."/>
            <person name="Sallet E."/>
            <person name="Samain S."/>
            <person name="Samson N."/>
            <person name="Sanders I."/>
            <person name="Saurat O."/>
            <person name="Scarpelli C."/>
            <person name="Schiex T."/>
            <person name="Segurens B."/>
            <person name="Severin A.J."/>
            <person name="Sherrier D.J."/>
            <person name="Shi R."/>
            <person name="Sims S."/>
            <person name="Singer S.R."/>
            <person name="Sinharoy S."/>
            <person name="Sterck L."/>
            <person name="Viollet A."/>
            <person name="Wang B.B."/>
            <person name="Wang K."/>
            <person name="Wang M."/>
            <person name="Wang X."/>
            <person name="Warfsmann J."/>
            <person name="Weissenbach J."/>
            <person name="White D.D."/>
            <person name="White J.D."/>
            <person name="Wiley G.B."/>
            <person name="Wincker P."/>
            <person name="Xing Y."/>
            <person name="Yang L."/>
            <person name="Yao Z."/>
            <person name="Ying F."/>
            <person name="Zhai J."/>
            <person name="Zhou L."/>
            <person name="Zuber A."/>
            <person name="Denarie J."/>
            <person name="Dixon R.A."/>
            <person name="May G.D."/>
            <person name="Schwartz D.C."/>
            <person name="Rogers J."/>
            <person name="Quetier F."/>
            <person name="Town C.D."/>
            <person name="Roe B.A."/>
        </authorList>
    </citation>
    <scope>NUCLEOTIDE SEQUENCE [LARGE SCALE GENOMIC DNA]</scope>
    <source>
        <strain evidence="2">A17</strain>
        <strain evidence="4 5">cv. Jemalong A17</strain>
    </source>
</reference>
<reference evidence="2 5" key="2">
    <citation type="journal article" date="2014" name="BMC Genomics">
        <title>An improved genome release (version Mt4.0) for the model legume Medicago truncatula.</title>
        <authorList>
            <person name="Tang H."/>
            <person name="Krishnakumar V."/>
            <person name="Bidwell S."/>
            <person name="Rosen B."/>
            <person name="Chan A."/>
            <person name="Zhou S."/>
            <person name="Gentzbittel L."/>
            <person name="Childs K.L."/>
            <person name="Yandell M."/>
            <person name="Gundlach H."/>
            <person name="Mayer K.F."/>
            <person name="Schwartz D.C."/>
            <person name="Town C.D."/>
        </authorList>
    </citation>
    <scope>GENOME REANNOTATION</scope>
    <source>
        <strain evidence="2">A17</strain>
        <strain evidence="4 5">cv. Jemalong A17</strain>
    </source>
</reference>
<dbReference type="Proteomes" id="UP000002051">
    <property type="component" value="Chromosome 4"/>
</dbReference>